<protein>
    <submittedName>
        <fullName evidence="3">Peptidase</fullName>
    </submittedName>
</protein>
<feature type="compositionally biased region" description="Basic and acidic residues" evidence="1">
    <location>
        <begin position="183"/>
        <end position="192"/>
    </location>
</feature>
<name>A0A4P7LFQ4_9BURK</name>
<reference evidence="3 4" key="1">
    <citation type="submission" date="2019-03" db="EMBL/GenBank/DDBJ databases">
        <title>Efficiently degradation of phenoxyalkanoic acid herbicides by Cupriavidus oxalaticus strain X32.</title>
        <authorList>
            <person name="Sheng X."/>
        </authorList>
    </citation>
    <scope>NUCLEOTIDE SEQUENCE [LARGE SCALE GENOMIC DNA]</scope>
    <source>
        <strain evidence="3 4">X32</strain>
    </source>
</reference>
<gene>
    <name evidence="3" type="ORF">E0W60_18220</name>
</gene>
<evidence type="ECO:0000313" key="3">
    <source>
        <dbReference type="EMBL" id="QBY54896.1"/>
    </source>
</evidence>
<evidence type="ECO:0000313" key="4">
    <source>
        <dbReference type="Proteomes" id="UP000295294"/>
    </source>
</evidence>
<dbReference type="GO" id="GO:0016020">
    <property type="term" value="C:membrane"/>
    <property type="evidence" value="ECO:0007669"/>
    <property type="project" value="InterPro"/>
</dbReference>
<dbReference type="GO" id="GO:0005524">
    <property type="term" value="F:ATP binding"/>
    <property type="evidence" value="ECO:0007669"/>
    <property type="project" value="InterPro"/>
</dbReference>
<feature type="domain" description="Peptidase C39" evidence="2">
    <location>
        <begin position="1"/>
        <end position="112"/>
    </location>
</feature>
<feature type="compositionally biased region" description="Low complexity" evidence="1">
    <location>
        <begin position="123"/>
        <end position="141"/>
    </location>
</feature>
<evidence type="ECO:0000256" key="1">
    <source>
        <dbReference type="SAM" id="MobiDB-lite"/>
    </source>
</evidence>
<dbReference type="OrthoDB" id="8965733at2"/>
<dbReference type="PROSITE" id="PS50990">
    <property type="entry name" value="PEPTIDASE_C39"/>
    <property type="match status" value="1"/>
</dbReference>
<dbReference type="KEGG" id="cox:E0W60_18220"/>
<feature type="region of interest" description="Disordered" evidence="1">
    <location>
        <begin position="121"/>
        <end position="192"/>
    </location>
</feature>
<dbReference type="Gene3D" id="3.90.70.10">
    <property type="entry name" value="Cysteine proteinases"/>
    <property type="match status" value="1"/>
</dbReference>
<accession>A0A4P7LFQ4</accession>
<evidence type="ECO:0000259" key="2">
    <source>
        <dbReference type="PROSITE" id="PS50990"/>
    </source>
</evidence>
<sequence>MLGCLLLLNRVWQRPIPTGVLKELPHRLTLPQLGDAAAHAGLSTRLAEMELDTIPDRVLPVILLLHKRRPCVLLERREHGRLLVALPGWGGGEQEVSRDELLAQYSRYAILVQPLSQAEGRAETQAEMQAEAQAETQAEGQADMEPAQPGRSTGTATRPSWRHHWDRLTASAHKVFRSRRRRRADEAAVIRS</sequence>
<dbReference type="Proteomes" id="UP000295294">
    <property type="component" value="Chromosome 2"/>
</dbReference>
<dbReference type="EMBL" id="CP038635">
    <property type="protein sequence ID" value="QBY54896.1"/>
    <property type="molecule type" value="Genomic_DNA"/>
</dbReference>
<organism evidence="3 4">
    <name type="scientific">Cupriavidus oxalaticus</name>
    <dbReference type="NCBI Taxonomy" id="96344"/>
    <lineage>
        <taxon>Bacteria</taxon>
        <taxon>Pseudomonadati</taxon>
        <taxon>Pseudomonadota</taxon>
        <taxon>Betaproteobacteria</taxon>
        <taxon>Burkholderiales</taxon>
        <taxon>Burkholderiaceae</taxon>
        <taxon>Cupriavidus</taxon>
    </lineage>
</organism>
<dbReference type="GO" id="GO:0008233">
    <property type="term" value="F:peptidase activity"/>
    <property type="evidence" value="ECO:0007669"/>
    <property type="project" value="InterPro"/>
</dbReference>
<dbReference type="InterPro" id="IPR005074">
    <property type="entry name" value="Peptidase_C39"/>
</dbReference>
<dbReference type="GO" id="GO:0006508">
    <property type="term" value="P:proteolysis"/>
    <property type="evidence" value="ECO:0007669"/>
    <property type="project" value="InterPro"/>
</dbReference>
<proteinExistence type="predicted"/>
<dbReference type="AlphaFoldDB" id="A0A4P7LFQ4"/>